<organism evidence="3 4">
    <name type="scientific">Mycetohabitans endofungorum</name>
    <dbReference type="NCBI Taxonomy" id="417203"/>
    <lineage>
        <taxon>Bacteria</taxon>
        <taxon>Pseudomonadati</taxon>
        <taxon>Pseudomonadota</taxon>
        <taxon>Betaproteobacteria</taxon>
        <taxon>Burkholderiales</taxon>
        <taxon>Burkholderiaceae</taxon>
        <taxon>Mycetohabitans</taxon>
    </lineage>
</organism>
<dbReference type="Gene3D" id="2.40.128.130">
    <property type="entry name" value="Autotransporter beta-domain"/>
    <property type="match status" value="1"/>
</dbReference>
<dbReference type="SUPFAM" id="SSF58104">
    <property type="entry name" value="Methyl-accepting chemotaxis protein (MCP) signaling domain"/>
    <property type="match status" value="1"/>
</dbReference>
<feature type="compositionally biased region" description="Basic and acidic residues" evidence="1">
    <location>
        <begin position="118"/>
        <end position="129"/>
    </location>
</feature>
<evidence type="ECO:0000313" key="3">
    <source>
        <dbReference type="EMBL" id="PPB83791.1"/>
    </source>
</evidence>
<dbReference type="PROSITE" id="PS51208">
    <property type="entry name" value="AUTOTRANSPORTER"/>
    <property type="match status" value="1"/>
</dbReference>
<dbReference type="SMART" id="SM00869">
    <property type="entry name" value="Autotransporter"/>
    <property type="match status" value="1"/>
</dbReference>
<dbReference type="Pfam" id="PF03797">
    <property type="entry name" value="Autotransporter"/>
    <property type="match status" value="1"/>
</dbReference>
<accession>A0A2P5KAQ1</accession>
<dbReference type="AlphaFoldDB" id="A0A2P5KAQ1"/>
<dbReference type="SUPFAM" id="SSF103515">
    <property type="entry name" value="Autotransporter"/>
    <property type="match status" value="1"/>
</dbReference>
<name>A0A2P5KAQ1_9BURK</name>
<feature type="compositionally biased region" description="Basic residues" evidence="1">
    <location>
        <begin position="65"/>
        <end position="75"/>
    </location>
</feature>
<evidence type="ECO:0000256" key="1">
    <source>
        <dbReference type="SAM" id="MobiDB-lite"/>
    </source>
</evidence>
<evidence type="ECO:0000259" key="2">
    <source>
        <dbReference type="PROSITE" id="PS51208"/>
    </source>
</evidence>
<reference evidence="3 4" key="1">
    <citation type="submission" date="2018-01" db="EMBL/GenBank/DDBJ databases">
        <title>Genomic Encyclopedia of Type Strains, Phase III (KMG-III): the genomes of soil and plant-associated and newly described type strains.</title>
        <authorList>
            <person name="Whitman W."/>
        </authorList>
    </citation>
    <scope>NUCLEOTIDE SEQUENCE [LARGE SCALE GENOMIC DNA]</scope>
    <source>
        <strain evidence="3 4">HKI456</strain>
    </source>
</reference>
<protein>
    <submittedName>
        <fullName evidence="3">Autotransporter-like protein</fullName>
    </submittedName>
</protein>
<feature type="region of interest" description="Disordered" evidence="1">
    <location>
        <begin position="292"/>
        <end position="334"/>
    </location>
</feature>
<gene>
    <name evidence="3" type="ORF">B0O95_106182</name>
</gene>
<feature type="compositionally biased region" description="Acidic residues" evidence="1">
    <location>
        <begin position="292"/>
        <end position="309"/>
    </location>
</feature>
<feature type="region of interest" description="Disordered" evidence="1">
    <location>
        <begin position="101"/>
        <end position="129"/>
    </location>
</feature>
<feature type="region of interest" description="Disordered" evidence="1">
    <location>
        <begin position="44"/>
        <end position="89"/>
    </location>
</feature>
<dbReference type="InterPro" id="IPR005546">
    <property type="entry name" value="Autotransporte_beta"/>
</dbReference>
<sequence length="695" mass="77246">MNSKINRGQCAERIRLFSSNRVLRVIMSCAAVYFAVDSTDVNATEERKNKLHVSGSSNSEPPAGPRKKAQKKPRRKGQEVRQLDPDEQAVQRIFKELHESVSEERLTQRQEGGQQKEASNRVEEKAEQRQEIRSFVEEKAEQHQEIRSFVKEKAEQHQEIRSFVKEKAEQHQEIRSFVKEEAGQHQEIQSLVEEEAGQLQEIQSLVKEEAGQLQEIQSLVEEEAGQYQEIQSLVEVETGQHQEIQSLVEVEAGQHQEIQSLVEEEAGQLQEIQSLVEEEAGQLQEIQSFVEEEAGQQEEIQSDVEEEPTQQESTAVDPESRETAALIDDKPSPDDRLREMIASYPLLEGNALYSAERMSEDGTIVVGEGLINGRAQPFIARDDGGKVGIVGLFDLNDSLNNATLYSSVLQSAVQTFVQDGMRCSSFDQYGVCISAGALYSHNAGKVNGANWQGEFSAAYRINDDWVAGLSYQAPSYRFDVSNDTMRNRASLFGLFAEYGTRTRPGVFARVALGYQQGDLSIDRSYLTASGVDRSNGDTTVAQRAVSTQGGYVFAVRNASIMPYLGIDYLRTKLGDYTETSGQFPVRFNARTDENVYGTVGLSGHLRFTDQTVISAGVKHVQRLSRSNDPVSASVPGFDPFVVGAQSTRQWSEFSVGGRFATPVKASSLDIGYRRRFASGAAIAQDMGSVFFTMGF</sequence>
<keyword evidence="4" id="KW-1185">Reference proteome</keyword>
<comment type="caution">
    <text evidence="3">The sequence shown here is derived from an EMBL/GenBank/DDBJ whole genome shotgun (WGS) entry which is preliminary data.</text>
</comment>
<feature type="compositionally biased region" description="Basic and acidic residues" evidence="1">
    <location>
        <begin position="318"/>
        <end position="334"/>
    </location>
</feature>
<dbReference type="InterPro" id="IPR036709">
    <property type="entry name" value="Autotransporte_beta_dom_sf"/>
</dbReference>
<feature type="domain" description="Autotransporter" evidence="2">
    <location>
        <begin position="426"/>
        <end position="695"/>
    </location>
</feature>
<dbReference type="Proteomes" id="UP000243096">
    <property type="component" value="Unassembled WGS sequence"/>
</dbReference>
<dbReference type="EMBL" id="PRDW01000006">
    <property type="protein sequence ID" value="PPB83791.1"/>
    <property type="molecule type" value="Genomic_DNA"/>
</dbReference>
<proteinExistence type="predicted"/>
<dbReference type="OrthoDB" id="108960at2"/>
<evidence type="ECO:0000313" key="4">
    <source>
        <dbReference type="Proteomes" id="UP000243096"/>
    </source>
</evidence>